<feature type="transmembrane region" description="Helical" evidence="1">
    <location>
        <begin position="235"/>
        <end position="258"/>
    </location>
</feature>
<feature type="domain" description="DUF6534" evidence="2">
    <location>
        <begin position="174"/>
        <end position="263"/>
    </location>
</feature>
<evidence type="ECO:0000256" key="1">
    <source>
        <dbReference type="SAM" id="Phobius"/>
    </source>
</evidence>
<accession>S8F8F1</accession>
<dbReference type="InParanoid" id="S8F8F1"/>
<name>S8F8F1_FOMSC</name>
<proteinExistence type="predicted"/>
<feature type="transmembrane region" description="Helical" evidence="1">
    <location>
        <begin position="168"/>
        <end position="189"/>
    </location>
</feature>
<organism evidence="3 4">
    <name type="scientific">Fomitopsis schrenkii</name>
    <name type="common">Brown rot fungus</name>
    <dbReference type="NCBI Taxonomy" id="2126942"/>
    <lineage>
        <taxon>Eukaryota</taxon>
        <taxon>Fungi</taxon>
        <taxon>Dikarya</taxon>
        <taxon>Basidiomycota</taxon>
        <taxon>Agaricomycotina</taxon>
        <taxon>Agaricomycetes</taxon>
        <taxon>Polyporales</taxon>
        <taxon>Fomitopsis</taxon>
    </lineage>
</organism>
<dbReference type="AlphaFoldDB" id="S8F8F1"/>
<dbReference type="PANTHER" id="PTHR40465">
    <property type="entry name" value="CHROMOSOME 1, WHOLE GENOME SHOTGUN SEQUENCE"/>
    <property type="match status" value="1"/>
</dbReference>
<dbReference type="EMBL" id="KE504171">
    <property type="protein sequence ID" value="EPS97940.1"/>
    <property type="molecule type" value="Genomic_DNA"/>
</dbReference>
<dbReference type="Pfam" id="PF20152">
    <property type="entry name" value="DUF6534"/>
    <property type="match status" value="1"/>
</dbReference>
<feature type="transmembrane region" description="Helical" evidence="1">
    <location>
        <begin position="12"/>
        <end position="34"/>
    </location>
</feature>
<protein>
    <recommendedName>
        <fullName evidence="2">DUF6534 domain-containing protein</fullName>
    </recommendedName>
</protein>
<gene>
    <name evidence="3" type="ORF">FOMPIDRAFT_89665</name>
</gene>
<evidence type="ECO:0000313" key="3">
    <source>
        <dbReference type="EMBL" id="EPS97940.1"/>
    </source>
</evidence>
<dbReference type="STRING" id="743788.S8F8F1"/>
<dbReference type="InterPro" id="IPR045339">
    <property type="entry name" value="DUF6534"/>
</dbReference>
<keyword evidence="1" id="KW-0812">Transmembrane</keyword>
<evidence type="ECO:0000259" key="2">
    <source>
        <dbReference type="Pfam" id="PF20152"/>
    </source>
</evidence>
<feature type="transmembrane region" description="Helical" evidence="1">
    <location>
        <begin position="127"/>
        <end position="148"/>
    </location>
</feature>
<dbReference type="HOGENOM" id="CLU_046025_5_1_1"/>
<dbReference type="Proteomes" id="UP000015241">
    <property type="component" value="Unassembled WGS sequence"/>
</dbReference>
<feature type="transmembrane region" description="Helical" evidence="1">
    <location>
        <begin position="90"/>
        <end position="115"/>
    </location>
</feature>
<dbReference type="PANTHER" id="PTHR40465:SF1">
    <property type="entry name" value="DUF6534 DOMAIN-CONTAINING PROTEIN"/>
    <property type="match status" value="1"/>
</dbReference>
<feature type="transmembrane region" description="Helical" evidence="1">
    <location>
        <begin position="210"/>
        <end position="229"/>
    </location>
</feature>
<evidence type="ECO:0000313" key="4">
    <source>
        <dbReference type="Proteomes" id="UP000015241"/>
    </source>
</evidence>
<sequence>MSSFATGLGPLFVGVAISITLYGVTLAQFFFYLFNFHQDGLLFKSFVIFLCCLDTAGSMFNVQFLWYYLIKSRANPLLATFVLPAFSAQHAIESTAIFIVQCFYIHNIWTLSAVIHSAARMRPYRTPLTVTALILALISFAGGLAVTVETSSTTNAHKLLEKLTIPGIIQPLAAALTDVYIAVSLCWILDRARTGLRGTEGLVAKLSIYAINRGILTSTIQILQLATYLSDIAHGTFLVDIFSIPGSTLYINSLLAVLNARHHLRARLYPDSDLELSVALSMPFSLSGTVPSPSLAVGPGTAVIEAVPRRGRGRGR</sequence>
<keyword evidence="4" id="KW-1185">Reference proteome</keyword>
<feature type="transmembrane region" description="Helical" evidence="1">
    <location>
        <begin position="46"/>
        <end position="70"/>
    </location>
</feature>
<dbReference type="OrthoDB" id="2733914at2759"/>
<reference evidence="3 4" key="1">
    <citation type="journal article" date="2012" name="Science">
        <title>The Paleozoic origin of enzymatic lignin decomposition reconstructed from 31 fungal genomes.</title>
        <authorList>
            <person name="Floudas D."/>
            <person name="Binder M."/>
            <person name="Riley R."/>
            <person name="Barry K."/>
            <person name="Blanchette R.A."/>
            <person name="Henrissat B."/>
            <person name="Martinez A.T."/>
            <person name="Otillar R."/>
            <person name="Spatafora J.W."/>
            <person name="Yadav J.S."/>
            <person name="Aerts A."/>
            <person name="Benoit I."/>
            <person name="Boyd A."/>
            <person name="Carlson A."/>
            <person name="Copeland A."/>
            <person name="Coutinho P.M."/>
            <person name="de Vries R.P."/>
            <person name="Ferreira P."/>
            <person name="Findley K."/>
            <person name="Foster B."/>
            <person name="Gaskell J."/>
            <person name="Glotzer D."/>
            <person name="Gorecki P."/>
            <person name="Heitman J."/>
            <person name="Hesse C."/>
            <person name="Hori C."/>
            <person name="Igarashi K."/>
            <person name="Jurgens J.A."/>
            <person name="Kallen N."/>
            <person name="Kersten P."/>
            <person name="Kohler A."/>
            <person name="Kuees U."/>
            <person name="Kumar T.K.A."/>
            <person name="Kuo A."/>
            <person name="LaButti K."/>
            <person name="Larrondo L.F."/>
            <person name="Lindquist E."/>
            <person name="Ling A."/>
            <person name="Lombard V."/>
            <person name="Lucas S."/>
            <person name="Lundell T."/>
            <person name="Martin R."/>
            <person name="McLaughlin D.J."/>
            <person name="Morgenstern I."/>
            <person name="Morin E."/>
            <person name="Murat C."/>
            <person name="Nagy L.G."/>
            <person name="Nolan M."/>
            <person name="Ohm R.A."/>
            <person name="Patyshakuliyeva A."/>
            <person name="Rokas A."/>
            <person name="Ruiz-Duenas F.J."/>
            <person name="Sabat G."/>
            <person name="Salamov A."/>
            <person name="Samejima M."/>
            <person name="Schmutz J."/>
            <person name="Slot J.C."/>
            <person name="St John F."/>
            <person name="Stenlid J."/>
            <person name="Sun H."/>
            <person name="Sun S."/>
            <person name="Syed K."/>
            <person name="Tsang A."/>
            <person name="Wiebenga A."/>
            <person name="Young D."/>
            <person name="Pisabarro A."/>
            <person name="Eastwood D.C."/>
            <person name="Martin F."/>
            <person name="Cullen D."/>
            <person name="Grigoriev I.V."/>
            <person name="Hibbett D.S."/>
        </authorList>
    </citation>
    <scope>NUCLEOTIDE SEQUENCE</scope>
    <source>
        <strain evidence="4">FP-58527</strain>
    </source>
</reference>
<keyword evidence="1" id="KW-1133">Transmembrane helix</keyword>
<keyword evidence="1" id="KW-0472">Membrane</keyword>